<evidence type="ECO:0000313" key="4">
    <source>
        <dbReference type="EMBL" id="CAK9176991.1"/>
    </source>
</evidence>
<protein>
    <recommendedName>
        <fullName evidence="1">Origin recognition complex subunit 2</fullName>
    </recommendedName>
</protein>
<accession>A0ABC8U6N4</accession>
<dbReference type="GO" id="GO:0005664">
    <property type="term" value="C:nuclear origin of replication recognition complex"/>
    <property type="evidence" value="ECO:0007669"/>
    <property type="project" value="UniProtKB-UniRule"/>
</dbReference>
<dbReference type="InterPro" id="IPR007220">
    <property type="entry name" value="ORC2"/>
</dbReference>
<dbReference type="InterPro" id="IPR056772">
    <property type="entry name" value="RecA-like_ORC2"/>
</dbReference>
<dbReference type="GO" id="GO:0006260">
    <property type="term" value="P:DNA replication"/>
    <property type="evidence" value="ECO:0007669"/>
    <property type="project" value="UniProtKB-UniRule"/>
</dbReference>
<evidence type="ECO:0000259" key="2">
    <source>
        <dbReference type="Pfam" id="PF04084"/>
    </source>
</evidence>
<dbReference type="Pfam" id="PF04084">
    <property type="entry name" value="RecA-like_ORC2"/>
    <property type="match status" value="1"/>
</dbReference>
<dbReference type="AlphaFoldDB" id="A0ABC8U6N4"/>
<comment type="subcellular location">
    <subcellularLocation>
        <location evidence="1">Nucleus</location>
    </subcellularLocation>
</comment>
<keyword evidence="1" id="KW-0235">DNA replication</keyword>
<dbReference type="GO" id="GO:0003688">
    <property type="term" value="F:DNA replication origin binding"/>
    <property type="evidence" value="ECO:0007669"/>
    <property type="project" value="UniProtKB-UniRule"/>
</dbReference>
<evidence type="ECO:0000313" key="5">
    <source>
        <dbReference type="Proteomes" id="UP001642360"/>
    </source>
</evidence>
<reference evidence="3 5" key="1">
    <citation type="submission" date="2024-02" db="EMBL/GenBank/DDBJ databases">
        <authorList>
            <person name="Vignale AGUSTIN F."/>
            <person name="Sosa J E."/>
            <person name="Modenutti C."/>
        </authorList>
    </citation>
    <scope>NUCLEOTIDE SEQUENCE [LARGE SCALE GENOMIC DNA]</scope>
</reference>
<proteinExistence type="inferred from homology"/>
<keyword evidence="1" id="KW-0539">Nucleus</keyword>
<dbReference type="Proteomes" id="UP001642360">
    <property type="component" value="Unassembled WGS sequence"/>
</dbReference>
<organism evidence="3 5">
    <name type="scientific">Ilex paraguariensis</name>
    <name type="common">yerba mate</name>
    <dbReference type="NCBI Taxonomy" id="185542"/>
    <lineage>
        <taxon>Eukaryota</taxon>
        <taxon>Viridiplantae</taxon>
        <taxon>Streptophyta</taxon>
        <taxon>Embryophyta</taxon>
        <taxon>Tracheophyta</taxon>
        <taxon>Spermatophyta</taxon>
        <taxon>Magnoliopsida</taxon>
        <taxon>eudicotyledons</taxon>
        <taxon>Gunneridae</taxon>
        <taxon>Pentapetalae</taxon>
        <taxon>asterids</taxon>
        <taxon>campanulids</taxon>
        <taxon>Aquifoliales</taxon>
        <taxon>Aquifoliaceae</taxon>
        <taxon>Ilex</taxon>
    </lineage>
</organism>
<sequence length="143" mass="16250">MMVVITLAELLWEQLKNYQNTPSGKSSKAEEPYNSRSMDDLLAFLDGPHADGKKCFVCAVVHNIDGPALRDSESQQYLARISACSHIRIVASIDHVNAPLCKYHLGFVIYFRYENWWWARCKQLSFSLFTCCSPGFIQINGVI</sequence>
<evidence type="ECO:0000313" key="3">
    <source>
        <dbReference type="EMBL" id="CAK9176990.1"/>
    </source>
</evidence>
<keyword evidence="5" id="KW-1185">Reference proteome</keyword>
<feature type="domain" description="Origin recognition complex subunit 2 RecA-like" evidence="2">
    <location>
        <begin position="17"/>
        <end position="101"/>
    </location>
</feature>
<evidence type="ECO:0000256" key="1">
    <source>
        <dbReference type="RuleBase" id="RU368084"/>
    </source>
</evidence>
<comment type="subunit">
    <text evidence="1">Component of the origin recognition complex (ORC).</text>
</comment>
<dbReference type="PANTHER" id="PTHR14052">
    <property type="entry name" value="ORIGIN RECOGNITION COMPLEX SUBUNIT 2"/>
    <property type="match status" value="1"/>
</dbReference>
<comment type="caution">
    <text evidence="3">The sequence shown here is derived from an EMBL/GenBank/DDBJ whole genome shotgun (WGS) entry which is preliminary data.</text>
</comment>
<name>A0ABC8U6N4_9AQUA</name>
<dbReference type="EMBL" id="CAUOFW020006946">
    <property type="protein sequence ID" value="CAK9176991.1"/>
    <property type="molecule type" value="Genomic_DNA"/>
</dbReference>
<comment type="function">
    <text evidence="1">Component of the origin recognition complex (ORC) that binds origins of replication. DNA-binding is ATP-dependent. ORC is required to assemble the pre-replication complex necessary to initiate DNA replication.</text>
</comment>
<gene>
    <name evidence="3" type="ORF">ILEXP_LOCUS46854</name>
    <name evidence="4" type="ORF">ILEXP_LOCUS46855</name>
</gene>
<comment type="similarity">
    <text evidence="1">Belongs to the ORC2 family.</text>
</comment>
<dbReference type="EMBL" id="CAUOFW020006946">
    <property type="protein sequence ID" value="CAK9176990.1"/>
    <property type="molecule type" value="Genomic_DNA"/>
</dbReference>
<dbReference type="PANTHER" id="PTHR14052:SF0">
    <property type="entry name" value="ORIGIN RECOGNITION COMPLEX SUBUNIT 2"/>
    <property type="match status" value="1"/>
</dbReference>